<dbReference type="Proteomes" id="UP001528823">
    <property type="component" value="Unassembled WGS sequence"/>
</dbReference>
<evidence type="ECO:0000313" key="2">
    <source>
        <dbReference type="Proteomes" id="UP001528823"/>
    </source>
</evidence>
<name>A0ABT5UBX2_9GAMM</name>
<evidence type="ECO:0000313" key="1">
    <source>
        <dbReference type="EMBL" id="MDE1463002.1"/>
    </source>
</evidence>
<proteinExistence type="predicted"/>
<dbReference type="EMBL" id="JAPMOU010000016">
    <property type="protein sequence ID" value="MDE1463002.1"/>
    <property type="molecule type" value="Genomic_DNA"/>
</dbReference>
<accession>A0ABT5UBX2</accession>
<gene>
    <name evidence="1" type="ORF">ORQ98_13600</name>
</gene>
<dbReference type="RefSeq" id="WP_274689351.1">
    <property type="nucleotide sequence ID" value="NZ_JAPMOU010000016.1"/>
</dbReference>
<reference evidence="1 2" key="1">
    <citation type="submission" date="2022-11" db="EMBL/GenBank/DDBJ databases">
        <title>Spartinivicinus poritis sp. nov., isolated from scleractinian coral Porites lutea.</title>
        <authorList>
            <person name="Zhang G."/>
            <person name="Cai L."/>
            <person name="Wei Q."/>
        </authorList>
    </citation>
    <scope>NUCLEOTIDE SEQUENCE [LARGE SCALE GENOMIC DNA]</scope>
    <source>
        <strain evidence="1 2">A2-2</strain>
    </source>
</reference>
<organism evidence="1 2">
    <name type="scientific">Spartinivicinus poritis</name>
    <dbReference type="NCBI Taxonomy" id="2994640"/>
    <lineage>
        <taxon>Bacteria</taxon>
        <taxon>Pseudomonadati</taxon>
        <taxon>Pseudomonadota</taxon>
        <taxon>Gammaproteobacteria</taxon>
        <taxon>Oceanospirillales</taxon>
        <taxon>Zooshikellaceae</taxon>
        <taxon>Spartinivicinus</taxon>
    </lineage>
</organism>
<keyword evidence="2" id="KW-1185">Reference proteome</keyword>
<comment type="caution">
    <text evidence="1">The sequence shown here is derived from an EMBL/GenBank/DDBJ whole genome shotgun (WGS) entry which is preliminary data.</text>
</comment>
<sequence length="125" mass="14179">MTGLIQVEFILSDIWLPKEVCDRAKQVGRKFEKDLSRWHVDTLCGYVVVGTGNDRSTGDLAPGCNKTSRLKKNYQLDRRGNTWECDASISTSTPTDGRYPLHITRQTHFSCQIVDYGVIFTSEAY</sequence>
<protein>
    <submittedName>
        <fullName evidence="1">Uncharacterized protein</fullName>
    </submittedName>
</protein>